<reference evidence="1" key="1">
    <citation type="journal article" date="2014" name="Int. J. Syst. Evol. Microbiol.">
        <title>Complete genome sequence of Corynebacterium casei LMG S-19264T (=DSM 44701T), isolated from a smear-ripened cheese.</title>
        <authorList>
            <consortium name="US DOE Joint Genome Institute (JGI-PGF)"/>
            <person name="Walter F."/>
            <person name="Albersmeier A."/>
            <person name="Kalinowski J."/>
            <person name="Ruckert C."/>
        </authorList>
    </citation>
    <scope>NUCLEOTIDE SEQUENCE</scope>
    <source>
        <strain evidence="1">CGMCC 1.16134</strain>
    </source>
</reference>
<organism evidence="1 2">
    <name type="scientific">Paenibacillus albidus</name>
    <dbReference type="NCBI Taxonomy" id="2041023"/>
    <lineage>
        <taxon>Bacteria</taxon>
        <taxon>Bacillati</taxon>
        <taxon>Bacillota</taxon>
        <taxon>Bacilli</taxon>
        <taxon>Bacillales</taxon>
        <taxon>Paenibacillaceae</taxon>
        <taxon>Paenibacillus</taxon>
    </lineage>
</organism>
<dbReference type="AlphaFoldDB" id="A0A917CW89"/>
<comment type="caution">
    <text evidence="1">The sequence shown here is derived from an EMBL/GenBank/DDBJ whole genome shotgun (WGS) entry which is preliminary data.</text>
</comment>
<dbReference type="EMBL" id="BMKR01000027">
    <property type="protein sequence ID" value="GGF98907.1"/>
    <property type="molecule type" value="Genomic_DNA"/>
</dbReference>
<evidence type="ECO:0000313" key="1">
    <source>
        <dbReference type="EMBL" id="GGF98907.1"/>
    </source>
</evidence>
<proteinExistence type="predicted"/>
<sequence>MWFEENKNDAHGTKAGDLIAEAYDKSDPSLAIQVQMHLDIPASLKMTLTKVYSN</sequence>
<accession>A0A917CW89</accession>
<evidence type="ECO:0000313" key="2">
    <source>
        <dbReference type="Proteomes" id="UP000637643"/>
    </source>
</evidence>
<protein>
    <submittedName>
        <fullName evidence="1">Uncharacterized protein</fullName>
    </submittedName>
</protein>
<reference evidence="1" key="2">
    <citation type="submission" date="2020-09" db="EMBL/GenBank/DDBJ databases">
        <authorList>
            <person name="Sun Q."/>
            <person name="Zhou Y."/>
        </authorList>
    </citation>
    <scope>NUCLEOTIDE SEQUENCE</scope>
    <source>
        <strain evidence="1">CGMCC 1.16134</strain>
    </source>
</reference>
<keyword evidence="2" id="KW-1185">Reference proteome</keyword>
<name>A0A917CW89_9BACL</name>
<dbReference type="Proteomes" id="UP000637643">
    <property type="component" value="Unassembled WGS sequence"/>
</dbReference>
<gene>
    <name evidence="1" type="ORF">GCM10010912_49580</name>
</gene>